<dbReference type="RefSeq" id="WP_160917090.1">
    <property type="nucleotide sequence ID" value="NZ_WMFA01000043.1"/>
</dbReference>
<dbReference type="Proteomes" id="UP000450457">
    <property type="component" value="Unassembled WGS sequence"/>
</dbReference>
<gene>
    <name evidence="2" type="ORF">GLW00_20375</name>
</gene>
<protein>
    <submittedName>
        <fullName evidence="2">Uncharacterized protein</fullName>
    </submittedName>
</protein>
<organism evidence="2 3">
    <name type="scientific">Halobacillus litoralis</name>
    <dbReference type="NCBI Taxonomy" id="45668"/>
    <lineage>
        <taxon>Bacteria</taxon>
        <taxon>Bacillati</taxon>
        <taxon>Bacillota</taxon>
        <taxon>Bacilli</taxon>
        <taxon>Bacillales</taxon>
        <taxon>Bacillaceae</taxon>
        <taxon>Halobacillus</taxon>
    </lineage>
</organism>
<evidence type="ECO:0000313" key="3">
    <source>
        <dbReference type="Proteomes" id="UP000450457"/>
    </source>
</evidence>
<proteinExistence type="predicted"/>
<feature type="transmembrane region" description="Helical" evidence="1">
    <location>
        <begin position="15"/>
        <end position="32"/>
    </location>
</feature>
<dbReference type="EMBL" id="WMFA01000043">
    <property type="protein sequence ID" value="MYL73161.1"/>
    <property type="molecule type" value="Genomic_DNA"/>
</dbReference>
<evidence type="ECO:0000256" key="1">
    <source>
        <dbReference type="SAM" id="Phobius"/>
    </source>
</evidence>
<keyword evidence="1" id="KW-0812">Transmembrane</keyword>
<name>A0A845FH20_9BACI</name>
<sequence>MIENKKSKGINKRKIVLIGFILLSTFIFLYKYNVKTSYFGVIEVKDLKQVNNEYIVTVEGDFGEKKSVFDQDDYFRIVEDEETREGNITEIWNRLSENKSFHVVLNSYDNRNQFKLEKIYID</sequence>
<dbReference type="AlphaFoldDB" id="A0A845FH20"/>
<keyword evidence="1" id="KW-1133">Transmembrane helix</keyword>
<keyword evidence="1" id="KW-0472">Membrane</keyword>
<dbReference type="OrthoDB" id="2970684at2"/>
<reference evidence="2 3" key="1">
    <citation type="submission" date="2019-11" db="EMBL/GenBank/DDBJ databases">
        <title>Genome sequences of 17 halophilic strains isolated from different environments.</title>
        <authorList>
            <person name="Furrow R.E."/>
        </authorList>
    </citation>
    <scope>NUCLEOTIDE SEQUENCE [LARGE SCALE GENOMIC DNA]</scope>
    <source>
        <strain evidence="2 3">SL-4</strain>
    </source>
</reference>
<evidence type="ECO:0000313" key="2">
    <source>
        <dbReference type="EMBL" id="MYL73161.1"/>
    </source>
</evidence>
<comment type="caution">
    <text evidence="2">The sequence shown here is derived from an EMBL/GenBank/DDBJ whole genome shotgun (WGS) entry which is preliminary data.</text>
</comment>
<dbReference type="GeneID" id="78009387"/>
<accession>A0A845FH20</accession>